<proteinExistence type="predicted"/>
<evidence type="ECO:0000313" key="3">
    <source>
        <dbReference type="Proteomes" id="UP001161247"/>
    </source>
</evidence>
<dbReference type="SUPFAM" id="SSF82704">
    <property type="entry name" value="AlbA-like"/>
    <property type="match status" value="1"/>
</dbReference>
<sequence>MRSVSPAKGKIRNYVSYALHVLRGAGLSIVSIQALGTRPTAKDVLAVELIKQKISCLDQHTSTGSVLVEGASDPVLSTYHHQQVHHKWKSKIALTLSNRQQLSWSPPSSRIGRAVNPRSCPKSHEQQSSYTISMQGPMKSQEKRGNHVWKRKELLSVGGVEIMYVSTESIDEAGFQMPSSGGQR</sequence>
<dbReference type="AlphaFoldDB" id="A0AAV1CU85"/>
<dbReference type="Proteomes" id="UP001161247">
    <property type="component" value="Chromosome 3"/>
</dbReference>
<dbReference type="GO" id="GO:0003676">
    <property type="term" value="F:nucleic acid binding"/>
    <property type="evidence" value="ECO:0007669"/>
    <property type="project" value="InterPro"/>
</dbReference>
<keyword evidence="3" id="KW-1185">Reference proteome</keyword>
<organism evidence="2 3">
    <name type="scientific">Oldenlandia corymbosa var. corymbosa</name>
    <dbReference type="NCBI Taxonomy" id="529605"/>
    <lineage>
        <taxon>Eukaryota</taxon>
        <taxon>Viridiplantae</taxon>
        <taxon>Streptophyta</taxon>
        <taxon>Embryophyta</taxon>
        <taxon>Tracheophyta</taxon>
        <taxon>Spermatophyta</taxon>
        <taxon>Magnoliopsida</taxon>
        <taxon>eudicotyledons</taxon>
        <taxon>Gunneridae</taxon>
        <taxon>Pentapetalae</taxon>
        <taxon>asterids</taxon>
        <taxon>lamiids</taxon>
        <taxon>Gentianales</taxon>
        <taxon>Rubiaceae</taxon>
        <taxon>Rubioideae</taxon>
        <taxon>Spermacoceae</taxon>
        <taxon>Hedyotis-Oldenlandia complex</taxon>
        <taxon>Oldenlandia</taxon>
    </lineage>
</organism>
<feature type="region of interest" description="Disordered" evidence="1">
    <location>
        <begin position="104"/>
        <end position="145"/>
    </location>
</feature>
<dbReference type="EMBL" id="OX459120">
    <property type="protein sequence ID" value="CAI9099169.1"/>
    <property type="molecule type" value="Genomic_DNA"/>
</dbReference>
<protein>
    <submittedName>
        <fullName evidence="2">OLC1v1035950C1</fullName>
    </submittedName>
</protein>
<name>A0AAV1CU85_OLDCO</name>
<gene>
    <name evidence="2" type="ORF">OLC1_LOCUS9241</name>
</gene>
<accession>A0AAV1CU85</accession>
<dbReference type="InterPro" id="IPR036882">
    <property type="entry name" value="Alba-like_dom_sf"/>
</dbReference>
<evidence type="ECO:0000256" key="1">
    <source>
        <dbReference type="SAM" id="MobiDB-lite"/>
    </source>
</evidence>
<evidence type="ECO:0000313" key="2">
    <source>
        <dbReference type="EMBL" id="CAI9099169.1"/>
    </source>
</evidence>
<reference evidence="2" key="1">
    <citation type="submission" date="2023-03" db="EMBL/GenBank/DDBJ databases">
        <authorList>
            <person name="Julca I."/>
        </authorList>
    </citation>
    <scope>NUCLEOTIDE SEQUENCE</scope>
</reference>